<keyword evidence="7 8" id="KW-0472">Membrane</keyword>
<feature type="transmembrane region" description="Helical" evidence="8">
    <location>
        <begin position="142"/>
        <end position="160"/>
    </location>
</feature>
<comment type="caution">
    <text evidence="9">The sequence shown here is derived from an EMBL/GenBank/DDBJ whole genome shotgun (WGS) entry which is preliminary data.</text>
</comment>
<evidence type="ECO:0000256" key="6">
    <source>
        <dbReference type="ARBA" id="ARBA00022989"/>
    </source>
</evidence>
<keyword evidence="5 8" id="KW-0812">Transmembrane</keyword>
<keyword evidence="10" id="KW-1185">Reference proteome</keyword>
<evidence type="ECO:0000256" key="3">
    <source>
        <dbReference type="ARBA" id="ARBA00022448"/>
    </source>
</evidence>
<gene>
    <name evidence="9" type="ORF">GCM10011505_27380</name>
</gene>
<protein>
    <recommendedName>
        <fullName evidence="8">Probable membrane transporter protein</fullName>
    </recommendedName>
</protein>
<keyword evidence="4 8" id="KW-1003">Cell membrane</keyword>
<evidence type="ECO:0000256" key="7">
    <source>
        <dbReference type="ARBA" id="ARBA00023136"/>
    </source>
</evidence>
<evidence type="ECO:0000256" key="1">
    <source>
        <dbReference type="ARBA" id="ARBA00004651"/>
    </source>
</evidence>
<evidence type="ECO:0000256" key="2">
    <source>
        <dbReference type="ARBA" id="ARBA00009142"/>
    </source>
</evidence>
<organism evidence="9 10">
    <name type="scientific">Tistrella bauzanensis</name>
    <dbReference type="NCBI Taxonomy" id="657419"/>
    <lineage>
        <taxon>Bacteria</taxon>
        <taxon>Pseudomonadati</taxon>
        <taxon>Pseudomonadota</taxon>
        <taxon>Alphaproteobacteria</taxon>
        <taxon>Geminicoccales</taxon>
        <taxon>Geminicoccaceae</taxon>
        <taxon>Tistrella</taxon>
    </lineage>
</organism>
<dbReference type="InterPro" id="IPR052017">
    <property type="entry name" value="TSUP"/>
</dbReference>
<feature type="transmembrane region" description="Helical" evidence="8">
    <location>
        <begin position="20"/>
        <end position="45"/>
    </location>
</feature>
<feature type="transmembrane region" description="Helical" evidence="8">
    <location>
        <begin position="87"/>
        <end position="107"/>
    </location>
</feature>
<evidence type="ECO:0000256" key="8">
    <source>
        <dbReference type="RuleBase" id="RU363041"/>
    </source>
</evidence>
<keyword evidence="3" id="KW-0813">Transport</keyword>
<evidence type="ECO:0000313" key="9">
    <source>
        <dbReference type="EMBL" id="GGB44617.1"/>
    </source>
</evidence>
<proteinExistence type="inferred from homology"/>
<dbReference type="Pfam" id="PF01925">
    <property type="entry name" value="TauE"/>
    <property type="match status" value="1"/>
</dbReference>
<evidence type="ECO:0000256" key="5">
    <source>
        <dbReference type="ARBA" id="ARBA00022692"/>
    </source>
</evidence>
<feature type="transmembrane region" description="Helical" evidence="8">
    <location>
        <begin position="236"/>
        <end position="254"/>
    </location>
</feature>
<evidence type="ECO:0000256" key="4">
    <source>
        <dbReference type="ARBA" id="ARBA00022475"/>
    </source>
</evidence>
<dbReference type="InterPro" id="IPR002781">
    <property type="entry name" value="TM_pro_TauE-like"/>
</dbReference>
<feature type="transmembrane region" description="Helical" evidence="8">
    <location>
        <begin position="208"/>
        <end position="230"/>
    </location>
</feature>
<dbReference type="EMBL" id="BMDZ01000031">
    <property type="protein sequence ID" value="GGB44617.1"/>
    <property type="molecule type" value="Genomic_DNA"/>
</dbReference>
<feature type="transmembrane region" description="Helical" evidence="8">
    <location>
        <begin position="57"/>
        <end position="75"/>
    </location>
</feature>
<comment type="similarity">
    <text evidence="2 8">Belongs to the 4-toluene sulfonate uptake permease (TSUP) (TC 2.A.102) family.</text>
</comment>
<feature type="transmembrane region" description="Helical" evidence="8">
    <location>
        <begin position="180"/>
        <end position="201"/>
    </location>
</feature>
<dbReference type="PANTHER" id="PTHR30269:SF37">
    <property type="entry name" value="MEMBRANE TRANSPORTER PROTEIN"/>
    <property type="match status" value="1"/>
</dbReference>
<accession>A0ABQ1IKB8</accession>
<comment type="subcellular location">
    <subcellularLocation>
        <location evidence="1 8">Cell membrane</location>
        <topology evidence="1 8">Multi-pass membrane protein</topology>
    </subcellularLocation>
</comment>
<sequence length="260" mass="27046">MLADWLDPGFLAPGLTAQDLFWAGVAVFGAAVLRGFTGFGFALAAVPLTSLVLPPEVVVPVVMVVQLIIGTGDAVRERRAVDRGVVLWLTVGVALATPLGMWLLIWLPPATTRIAIGGVVLLGVAASWRPPDLGDLVRLRSVRIGVGALAGLFTGLAAMPGPPAVAYMLAAERDPRVIRATLMVFFFFTAVAGTISAWGAGLIGRTELVLTAISLPLVIGGSAIGAALFGLGATRFYRPAALIILLATGLTTIIREIVIY</sequence>
<reference evidence="10" key="1">
    <citation type="journal article" date="2019" name="Int. J. Syst. Evol. Microbiol.">
        <title>The Global Catalogue of Microorganisms (GCM) 10K type strain sequencing project: providing services to taxonomists for standard genome sequencing and annotation.</title>
        <authorList>
            <consortium name="The Broad Institute Genomics Platform"/>
            <consortium name="The Broad Institute Genome Sequencing Center for Infectious Disease"/>
            <person name="Wu L."/>
            <person name="Ma J."/>
        </authorList>
    </citation>
    <scope>NUCLEOTIDE SEQUENCE [LARGE SCALE GENOMIC DNA]</scope>
    <source>
        <strain evidence="10">CGMCC 1.10188</strain>
    </source>
</reference>
<dbReference type="PANTHER" id="PTHR30269">
    <property type="entry name" value="TRANSMEMBRANE PROTEIN YFCA"/>
    <property type="match status" value="1"/>
</dbReference>
<dbReference type="Proteomes" id="UP000603352">
    <property type="component" value="Unassembled WGS sequence"/>
</dbReference>
<keyword evidence="6 8" id="KW-1133">Transmembrane helix</keyword>
<name>A0ABQ1IKB8_9PROT</name>
<evidence type="ECO:0000313" key="10">
    <source>
        <dbReference type="Proteomes" id="UP000603352"/>
    </source>
</evidence>